<feature type="transmembrane region" description="Helical" evidence="1">
    <location>
        <begin position="148"/>
        <end position="168"/>
    </location>
</feature>
<evidence type="ECO:0000256" key="1">
    <source>
        <dbReference type="SAM" id="Phobius"/>
    </source>
</evidence>
<dbReference type="Pfam" id="PF22564">
    <property type="entry name" value="HAAS"/>
    <property type="match status" value="1"/>
</dbReference>
<dbReference type="Proteomes" id="UP000295818">
    <property type="component" value="Unassembled WGS sequence"/>
</dbReference>
<dbReference type="InterPro" id="IPR047928">
    <property type="entry name" value="Perm_prefix_1"/>
</dbReference>
<protein>
    <submittedName>
        <fullName evidence="2">Uncharacterized protein</fullName>
    </submittedName>
</protein>
<keyword evidence="1" id="KW-0812">Transmembrane</keyword>
<evidence type="ECO:0000313" key="3">
    <source>
        <dbReference type="Proteomes" id="UP000295818"/>
    </source>
</evidence>
<accession>A0ABY2BPW4</accession>
<reference evidence="2 3" key="1">
    <citation type="journal article" date="2015" name="Stand. Genomic Sci.">
        <title>Genomic Encyclopedia of Bacterial and Archaeal Type Strains, Phase III: the genomes of soil and plant-associated and newly described type strains.</title>
        <authorList>
            <person name="Whitman W.B."/>
            <person name="Woyke T."/>
            <person name="Klenk H.P."/>
            <person name="Zhou Y."/>
            <person name="Lilburn T.G."/>
            <person name="Beck B.J."/>
            <person name="De Vos P."/>
            <person name="Vandamme P."/>
            <person name="Eisen J.A."/>
            <person name="Garrity G."/>
            <person name="Hugenholtz P."/>
            <person name="Kyrpides N.C."/>
        </authorList>
    </citation>
    <scope>NUCLEOTIDE SEQUENCE [LARGE SCALE GENOMIC DNA]</scope>
    <source>
        <strain evidence="2 3">VKM Ac-2538</strain>
    </source>
</reference>
<sequence>MDTPTWFGRVVPILEGVPRTRAVVAAPTPVETYLAELSRALSGPRRRKADLMAEAHDSLVDATEAFEADGLSKLEAERKAVLDFGDLSEVVPGYRAELGIAQGRRTAVMLCLVMLAQPIVWQEGVWAWTQHPESANAFVALMNQLVMVVGMLAIAGAVLALVATGLGLRYPAVRDRATRITAIFALISCVLVGGISICLGASSNELHGSTLAGMSVVGAFVLLPLSLVTRSAHRCLRLTLT</sequence>
<organism evidence="2 3">
    <name type="scientific">Kribbella orskensis</name>
    <dbReference type="NCBI Taxonomy" id="2512216"/>
    <lineage>
        <taxon>Bacteria</taxon>
        <taxon>Bacillati</taxon>
        <taxon>Actinomycetota</taxon>
        <taxon>Actinomycetes</taxon>
        <taxon>Propionibacteriales</taxon>
        <taxon>Kribbellaceae</taxon>
        <taxon>Kribbella</taxon>
    </lineage>
</organism>
<keyword evidence="3" id="KW-1185">Reference proteome</keyword>
<keyword evidence="1" id="KW-1133">Transmembrane helix</keyword>
<feature type="transmembrane region" description="Helical" evidence="1">
    <location>
        <begin position="208"/>
        <end position="228"/>
    </location>
</feature>
<dbReference type="NCBIfam" id="NF038403">
    <property type="entry name" value="perm_prefix_1"/>
    <property type="match status" value="1"/>
</dbReference>
<feature type="transmembrane region" description="Helical" evidence="1">
    <location>
        <begin position="180"/>
        <end position="202"/>
    </location>
</feature>
<dbReference type="EMBL" id="SLWM01000003">
    <property type="protein sequence ID" value="TCO27676.1"/>
    <property type="molecule type" value="Genomic_DNA"/>
</dbReference>
<keyword evidence="1" id="KW-0472">Membrane</keyword>
<feature type="transmembrane region" description="Helical" evidence="1">
    <location>
        <begin position="107"/>
        <end position="128"/>
    </location>
</feature>
<name>A0ABY2BPW4_9ACTN</name>
<comment type="caution">
    <text evidence="2">The sequence shown here is derived from an EMBL/GenBank/DDBJ whole genome shotgun (WGS) entry which is preliminary data.</text>
</comment>
<evidence type="ECO:0000313" key="2">
    <source>
        <dbReference type="EMBL" id="TCO27676.1"/>
    </source>
</evidence>
<proteinExistence type="predicted"/>
<gene>
    <name evidence="2" type="ORF">EV644_103378</name>
</gene>